<feature type="region of interest" description="Disordered" evidence="2">
    <location>
        <begin position="528"/>
        <end position="549"/>
    </location>
</feature>
<accession>A0A9D1HEX4</accession>
<feature type="region of interest" description="Disordered" evidence="2">
    <location>
        <begin position="742"/>
        <end position="784"/>
    </location>
</feature>
<sequence>MYCKNCGSEIADGSKFCSQCGTPVDTVPKAAPVQASENSYQRPDTEKTASMASASYGVADAAKTGGSVSKDENTEETKRPSFEEFQWDVSEYPDRNSVGKTEDIDFNWNADPRDIPDARTDAAIGAGIEGKSGTDVPTAGDLHKDTGTEEVLTGENLENAIFGETSPQKDAESMSAAERIDKFYTFNKKNEEFQQLLDREYNRVKSGNAIESELSQAEARANERFESRPVNSTMEEFLESEGIVKPYQPKAFESDVLQRIEAQEAEKEAKRLEEEARLAAIEEARKEAEAKKLEEEAKAKAAEEAARLEEEARIKAAEEAARLEEIAKAKAAEEARLAEEARIKAEEEAKRKIEEEARIRAEAEARQRAEAQARVRAEEEARLKAEADLKAAQEAAKIRAQQEARLAAEEEARFKAEQERRRLADIEAKRKLEEERQKLAEQANQAVAREEARKVLEQTARMREEEAAKIKAAVAGLRSGAAAGAAHAADMKTPHVRKEVEEAHIATKNQINEMARARDEFFADYEDTGADSAKEAKRSVGRDAEDLSRTRTVDKEAILSGVSDDTVVVSKRAIEKEAGRQYEDADDAFFDSLDAAAAAGTAAAGAAVAAASDVDEVSADSMTEAEPIDFRDDVEELALEEEDNLQDEPVSPVGMEKTQQFSHEQFSAVSSATNPALQDTVVMENGGARAADFSANDFDSYGDEEARRYKDEQARRANAYDTTAGTAMDEFYSDDFEDESELSKKELKQREKERKRLEKQQAKEAKARKKKGVSEDDEYDEEESGGKGRLALKIVLVILIIILAAEVVGMGIKFIAPQSRAAEFIDSQLNKVIQLITGDDTEYSVIAAQVRTEPMEDKTDLINAQKDKNADNNIESIVYSADLQYDQERESDISDLVLSQPMTQVEWGRDEDNYPVYYDEQVVGEIIAFESQKYNLMNNGDEEVLSLIDAESDLYSETAALSNQGTDGAFSKLEIGEIRQAGSHYYVWVRETIGGTTTEKVYSMYPEKEFVLKMSACYEV</sequence>
<gene>
    <name evidence="5" type="ORF">IAD12_05335</name>
</gene>
<evidence type="ECO:0000256" key="3">
    <source>
        <dbReference type="SAM" id="Phobius"/>
    </source>
</evidence>
<evidence type="ECO:0000259" key="4">
    <source>
        <dbReference type="Pfam" id="PF13240"/>
    </source>
</evidence>
<dbReference type="Proteomes" id="UP000824159">
    <property type="component" value="Unassembled WGS sequence"/>
</dbReference>
<feature type="region of interest" description="Disordered" evidence="2">
    <location>
        <begin position="27"/>
        <end position="113"/>
    </location>
</feature>
<proteinExistence type="predicted"/>
<evidence type="ECO:0000256" key="2">
    <source>
        <dbReference type="SAM" id="MobiDB-lite"/>
    </source>
</evidence>
<feature type="transmembrane region" description="Helical" evidence="3">
    <location>
        <begin position="790"/>
        <end position="812"/>
    </location>
</feature>
<protein>
    <submittedName>
        <fullName evidence="5">Zinc-ribbon domain-containing protein</fullName>
    </submittedName>
</protein>
<feature type="compositionally biased region" description="Basic and acidic residues" evidence="2">
    <location>
        <begin position="532"/>
        <end position="549"/>
    </location>
</feature>
<keyword evidence="3" id="KW-1133">Transmembrane helix</keyword>
<reference evidence="5" key="1">
    <citation type="submission" date="2020-10" db="EMBL/GenBank/DDBJ databases">
        <authorList>
            <person name="Gilroy R."/>
        </authorList>
    </citation>
    <scope>NUCLEOTIDE SEQUENCE</scope>
    <source>
        <strain evidence="5">CHK176-22527</strain>
    </source>
</reference>
<feature type="compositionally biased region" description="Basic and acidic residues" evidence="2">
    <location>
        <begin position="69"/>
        <end position="82"/>
    </location>
</feature>
<evidence type="ECO:0000313" key="6">
    <source>
        <dbReference type="Proteomes" id="UP000824159"/>
    </source>
</evidence>
<evidence type="ECO:0000313" key="5">
    <source>
        <dbReference type="EMBL" id="HIT99657.1"/>
    </source>
</evidence>
<dbReference type="EMBL" id="DVLX01000066">
    <property type="protein sequence ID" value="HIT99657.1"/>
    <property type="molecule type" value="Genomic_DNA"/>
</dbReference>
<keyword evidence="3" id="KW-0812">Transmembrane</keyword>
<dbReference type="AlphaFoldDB" id="A0A9D1HEX4"/>
<name>A0A9D1HEX4_9FIRM</name>
<evidence type="ECO:0000256" key="1">
    <source>
        <dbReference type="SAM" id="Coils"/>
    </source>
</evidence>
<dbReference type="Pfam" id="PF13240">
    <property type="entry name" value="Zn_Ribbon_1"/>
    <property type="match status" value="1"/>
</dbReference>
<reference evidence="5" key="2">
    <citation type="journal article" date="2021" name="PeerJ">
        <title>Extensive microbial diversity within the chicken gut microbiome revealed by metagenomics and culture.</title>
        <authorList>
            <person name="Gilroy R."/>
            <person name="Ravi A."/>
            <person name="Getino M."/>
            <person name="Pursley I."/>
            <person name="Horton D.L."/>
            <person name="Alikhan N.F."/>
            <person name="Baker D."/>
            <person name="Gharbi K."/>
            <person name="Hall N."/>
            <person name="Watson M."/>
            <person name="Adriaenssens E.M."/>
            <person name="Foster-Nyarko E."/>
            <person name="Jarju S."/>
            <person name="Secka A."/>
            <person name="Antonio M."/>
            <person name="Oren A."/>
            <person name="Chaudhuri R.R."/>
            <person name="La Ragione R."/>
            <person name="Hildebrand F."/>
            <person name="Pallen M.J."/>
        </authorList>
    </citation>
    <scope>NUCLEOTIDE SEQUENCE</scope>
    <source>
        <strain evidence="5">CHK176-22527</strain>
    </source>
</reference>
<feature type="domain" description="Zinc-ribbon" evidence="4">
    <location>
        <begin position="2"/>
        <end position="24"/>
    </location>
</feature>
<keyword evidence="3" id="KW-0472">Membrane</keyword>
<dbReference type="InterPro" id="IPR026870">
    <property type="entry name" value="Zinc_ribbon_dom"/>
</dbReference>
<comment type="caution">
    <text evidence="5">The sequence shown here is derived from an EMBL/GenBank/DDBJ whole genome shotgun (WGS) entry which is preliminary data.</text>
</comment>
<keyword evidence="1" id="KW-0175">Coiled coil</keyword>
<feature type="compositionally biased region" description="Basic and acidic residues" evidence="2">
    <location>
        <begin position="742"/>
        <end position="765"/>
    </location>
</feature>
<feature type="compositionally biased region" description="Polar residues" evidence="2">
    <location>
        <begin position="35"/>
        <end position="53"/>
    </location>
</feature>
<feature type="region of interest" description="Disordered" evidence="2">
    <location>
        <begin position="126"/>
        <end position="174"/>
    </location>
</feature>
<feature type="coiled-coil region" evidence="1">
    <location>
        <begin position="255"/>
        <end position="452"/>
    </location>
</feature>
<organism evidence="5 6">
    <name type="scientific">Candidatus Allocopromorpha excrementavium</name>
    <dbReference type="NCBI Taxonomy" id="2840741"/>
    <lineage>
        <taxon>Bacteria</taxon>
        <taxon>Bacillati</taxon>
        <taxon>Bacillota</taxon>
        <taxon>Clostridia</taxon>
        <taxon>Eubacteriales</taxon>
        <taxon>Eubacteriaceae</taxon>
        <taxon>Eubacteriaceae incertae sedis</taxon>
        <taxon>Candidatus Allocopromorpha</taxon>
    </lineage>
</organism>